<sequence length="866" mass="100558">MKGFFFSKAVKPEKLVLEKIEGAPRVKRTPSQKVEVEPCEKCGLYKNCMSPKMEPTGKGRQEILIIAEAPGREEDKEGTQLVGDAGKLLRRVLNELGFDLDWDFWKTNVLSCRPPGNRKPTRKEMKYCFPKVKKAIERLKPKFIWLMGGAALESFFIEDMNELNITTYRRRIIPYPDFDCWAIPLFHPSFILRQENESSLALFKRDLRWALSCRDKSRPSLYDPSKYVKVLTDLEEIKNVLDKVKENKILAFDYETSRISPHKECARIWTIGVALSNEESYSFGYQHPDSIHNSELIGKWWSEILGDPSIQKIAQNLKFEDSWSRKIFSTVPQGWISDTMTTQHILDDRKGSTGLKFQAFVRWGVKGYEKEVAKNISSSKNGINKLDELPLETLCLYNGIDALLTFKLYNEQQEELKRADGLKKATELFHKGVLAFCDIEEFGINVDTVYYRREERRLTKELEKLIIGLLSSDEAKKFKDVIGEEMSLTSPKDLRTLFYKILGLKSSKTTDSGMESVDEEALQQLDSDFARKLVKVRKLLKIRDTYLGQLKREEVDGRIHPSFNLHIAESFRSSSSGPNFQNIPVRDEDAKRVLRKGIVASPGHKLMECDYGSIEVRIASVYTRDPALITYINDPTTDMHRDQACELFKLKQTEVTKDIRFYAKNGFVFPQFYGSTYQACSSNLWEEVQKLKTKQNVPLLDHLRKQGVRNFHSFRGHVQTVEEAFWKKFYVFREWQKETIDFYTRKGYVEMLFGHKRSGLLSKNQIINSPIQGAAFHCLLWSLIQVNELRKKENWKSRLVGQIHDSMIFDLWPEEQDHVIKSVRRIMCEDIREAHPEIIVPLEVEFDVTTVNGSWYEKETFNDQTA</sequence>
<feature type="domain" description="Uracil-DNA glycosylase-like" evidence="4">
    <location>
        <begin position="54"/>
        <end position="208"/>
    </location>
</feature>
<dbReference type="Gene3D" id="3.30.70.370">
    <property type="match status" value="1"/>
</dbReference>
<dbReference type="InterPro" id="IPR002562">
    <property type="entry name" value="3'-5'_exonuclease_dom"/>
</dbReference>
<dbReference type="InterPro" id="IPR012337">
    <property type="entry name" value="RNaseH-like_sf"/>
</dbReference>
<dbReference type="GO" id="GO:0003677">
    <property type="term" value="F:DNA binding"/>
    <property type="evidence" value="ECO:0007669"/>
    <property type="project" value="InterPro"/>
</dbReference>
<dbReference type="EMBL" id="MT143641">
    <property type="protein sequence ID" value="QJA99302.1"/>
    <property type="molecule type" value="Genomic_DNA"/>
</dbReference>
<dbReference type="Gene3D" id="3.40.470.10">
    <property type="entry name" value="Uracil-DNA glycosylase-like domain"/>
    <property type="match status" value="1"/>
</dbReference>
<accession>A0A6M3M0I4</accession>
<name>A0A6M3M0I4_9ZZZZ</name>
<dbReference type="SMART" id="SM00482">
    <property type="entry name" value="POLAc"/>
    <property type="match status" value="1"/>
</dbReference>
<dbReference type="Pfam" id="PF03167">
    <property type="entry name" value="UDG"/>
    <property type="match status" value="1"/>
</dbReference>
<proteinExistence type="predicted"/>
<dbReference type="InterPro" id="IPR002298">
    <property type="entry name" value="DNA_polymerase_A"/>
</dbReference>
<dbReference type="GO" id="GO:0003887">
    <property type="term" value="F:DNA-directed DNA polymerase activity"/>
    <property type="evidence" value="ECO:0007669"/>
    <property type="project" value="InterPro"/>
</dbReference>
<dbReference type="GO" id="GO:0006261">
    <property type="term" value="P:DNA-templated DNA replication"/>
    <property type="evidence" value="ECO:0007669"/>
    <property type="project" value="InterPro"/>
</dbReference>
<organism evidence="5">
    <name type="scientific">viral metagenome</name>
    <dbReference type="NCBI Taxonomy" id="1070528"/>
    <lineage>
        <taxon>unclassified sequences</taxon>
        <taxon>metagenomes</taxon>
        <taxon>organismal metagenomes</taxon>
    </lineage>
</organism>
<dbReference type="InterPro" id="IPR005122">
    <property type="entry name" value="Uracil-DNA_glycosylase-like"/>
</dbReference>
<evidence type="ECO:0000313" key="5">
    <source>
        <dbReference type="EMBL" id="QJA99302.1"/>
    </source>
</evidence>
<dbReference type="Gene3D" id="1.20.1060.10">
    <property type="entry name" value="Taq DNA Polymerase, Chain T, domain 4"/>
    <property type="match status" value="1"/>
</dbReference>
<dbReference type="InterPro" id="IPR001098">
    <property type="entry name" value="DNA-dir_DNA_pol_A_palm_dom"/>
</dbReference>
<dbReference type="Gene3D" id="1.10.150.20">
    <property type="entry name" value="5' to 3' exonuclease, C-terminal subdomain"/>
    <property type="match status" value="1"/>
</dbReference>
<keyword evidence="1" id="KW-0235">DNA replication</keyword>
<evidence type="ECO:0000256" key="1">
    <source>
        <dbReference type="ARBA" id="ARBA00022705"/>
    </source>
</evidence>
<dbReference type="PANTHER" id="PTHR10133">
    <property type="entry name" value="DNA POLYMERASE I"/>
    <property type="match status" value="1"/>
</dbReference>
<dbReference type="SUPFAM" id="SSF56672">
    <property type="entry name" value="DNA/RNA polymerases"/>
    <property type="match status" value="1"/>
</dbReference>
<dbReference type="InterPro" id="IPR043502">
    <property type="entry name" value="DNA/RNA_pol_sf"/>
</dbReference>
<feature type="domain" description="DNA-directed DNA polymerase family A palm" evidence="3">
    <location>
        <begin position="591"/>
        <end position="815"/>
    </location>
</feature>
<evidence type="ECO:0000259" key="4">
    <source>
        <dbReference type="SMART" id="SM00986"/>
    </source>
</evidence>
<dbReference type="InterPro" id="IPR036895">
    <property type="entry name" value="Uracil-DNA_glycosylase-like_sf"/>
</dbReference>
<dbReference type="CDD" id="cd10030">
    <property type="entry name" value="UDG-F4_TTUDGA_SPO1dp_like"/>
    <property type="match status" value="1"/>
</dbReference>
<dbReference type="SMART" id="SM00987">
    <property type="entry name" value="UreE_C"/>
    <property type="match status" value="1"/>
</dbReference>
<dbReference type="InterPro" id="IPR036397">
    <property type="entry name" value="RNaseH_sf"/>
</dbReference>
<evidence type="ECO:0000259" key="2">
    <source>
        <dbReference type="SMART" id="SM00474"/>
    </source>
</evidence>
<dbReference type="SMART" id="SM00986">
    <property type="entry name" value="UDG"/>
    <property type="match status" value="1"/>
</dbReference>
<dbReference type="AlphaFoldDB" id="A0A6M3M0I4"/>
<evidence type="ECO:0000259" key="3">
    <source>
        <dbReference type="SMART" id="SM00482"/>
    </source>
</evidence>
<protein>
    <submittedName>
        <fullName evidence="5">Putative DNA polymerase</fullName>
    </submittedName>
</protein>
<gene>
    <name evidence="5" type="ORF">MM171A01198_0012</name>
</gene>
<dbReference type="GO" id="GO:0006302">
    <property type="term" value="P:double-strand break repair"/>
    <property type="evidence" value="ECO:0007669"/>
    <property type="project" value="TreeGrafter"/>
</dbReference>
<dbReference type="SMART" id="SM00474">
    <property type="entry name" value="35EXOc"/>
    <property type="match status" value="1"/>
</dbReference>
<dbReference type="PANTHER" id="PTHR10133:SF27">
    <property type="entry name" value="DNA POLYMERASE NU"/>
    <property type="match status" value="1"/>
</dbReference>
<dbReference type="PRINTS" id="PR00868">
    <property type="entry name" value="DNAPOLI"/>
</dbReference>
<dbReference type="Pfam" id="PF00476">
    <property type="entry name" value="DNA_pol_A"/>
    <property type="match status" value="1"/>
</dbReference>
<dbReference type="SUPFAM" id="SSF53098">
    <property type="entry name" value="Ribonuclease H-like"/>
    <property type="match status" value="1"/>
</dbReference>
<dbReference type="Gene3D" id="3.30.420.10">
    <property type="entry name" value="Ribonuclease H-like superfamily/Ribonuclease H"/>
    <property type="match status" value="1"/>
</dbReference>
<feature type="domain" description="3'-5' exonuclease" evidence="2">
    <location>
        <begin position="228"/>
        <end position="417"/>
    </location>
</feature>
<dbReference type="GO" id="GO:0008408">
    <property type="term" value="F:3'-5' exonuclease activity"/>
    <property type="evidence" value="ECO:0007669"/>
    <property type="project" value="InterPro"/>
</dbReference>
<dbReference type="SUPFAM" id="SSF52141">
    <property type="entry name" value="Uracil-DNA glycosylase-like"/>
    <property type="match status" value="1"/>
</dbReference>
<reference evidence="5" key="1">
    <citation type="submission" date="2020-03" db="EMBL/GenBank/DDBJ databases">
        <title>The deep terrestrial virosphere.</title>
        <authorList>
            <person name="Holmfeldt K."/>
            <person name="Nilsson E."/>
            <person name="Simone D."/>
            <person name="Lopez-Fernandez M."/>
            <person name="Wu X."/>
            <person name="de Brujin I."/>
            <person name="Lundin D."/>
            <person name="Andersson A."/>
            <person name="Bertilsson S."/>
            <person name="Dopson M."/>
        </authorList>
    </citation>
    <scope>NUCLEOTIDE SEQUENCE</scope>
    <source>
        <strain evidence="5">MM171A01198</strain>
    </source>
</reference>
<dbReference type="Pfam" id="PF01612">
    <property type="entry name" value="DNA_pol_A_exo1"/>
    <property type="match status" value="1"/>
</dbReference>